<dbReference type="GO" id="GO:0004721">
    <property type="term" value="F:phosphoprotein phosphatase activity"/>
    <property type="evidence" value="ECO:0007669"/>
    <property type="project" value="UniProtKB-KW"/>
</dbReference>
<dbReference type="InterPro" id="IPR000340">
    <property type="entry name" value="Dual-sp_phosphatase_cat-dom"/>
</dbReference>
<proteinExistence type="inferred from homology"/>
<evidence type="ECO:0000256" key="3">
    <source>
        <dbReference type="ARBA" id="ARBA00022912"/>
    </source>
</evidence>
<evidence type="ECO:0000256" key="2">
    <source>
        <dbReference type="ARBA" id="ARBA00022801"/>
    </source>
</evidence>
<dbReference type="Pfam" id="PF00782">
    <property type="entry name" value="DSPc"/>
    <property type="match status" value="1"/>
</dbReference>
<sequence length="302" mass="33752">MTTNESSGRLVYYRVLDVNHAGISEVLPGLYISGICALKPSIIQEYNITLIINATSEVPNSASLGALPRIKVWLEDTQESWALSYLDFVCDKILKVIARGGKVLIHSVQGVSRCSTICLAFLTKYKFKTLRDAYMHLASVRPKVEPNIGFWRQLISFEQDVKQGMSSVKIVRDQSNPSILVPDVYRKYMLRCKRKQQLQHASTRSNAERLKQTETSRLHQSLLGQKNMGIINEQACGSAPLLTTITESGIPKYTDDPNTEASGSTTGLHSPLLSSRKSRISRRKSSLTKKFQPVLEPLIEVV</sequence>
<evidence type="ECO:0000313" key="6">
    <source>
        <dbReference type="Proteomes" id="UP000050640"/>
    </source>
</evidence>
<feature type="compositionally biased region" description="Polar residues" evidence="4">
    <location>
        <begin position="259"/>
        <end position="268"/>
    </location>
</feature>
<evidence type="ECO:0000313" key="7">
    <source>
        <dbReference type="WBParaSite" id="EEL_0000815601-mRNA-1"/>
    </source>
</evidence>
<dbReference type="STRING" id="1147741.A0A158Q8M7"/>
<dbReference type="PANTHER" id="PTHR45961">
    <property type="entry name" value="IP21249P"/>
    <property type="match status" value="1"/>
</dbReference>
<accession>A0A158Q8M7</accession>
<dbReference type="InterPro" id="IPR029021">
    <property type="entry name" value="Prot-tyrosine_phosphatase-like"/>
</dbReference>
<protein>
    <submittedName>
        <fullName evidence="7">Tyrosine-protein phosphatase domain-containing protein</fullName>
    </submittedName>
</protein>
<dbReference type="Proteomes" id="UP000050640">
    <property type="component" value="Unplaced"/>
</dbReference>
<name>A0A158Q8M7_9BILA</name>
<dbReference type="Gene3D" id="3.90.190.10">
    <property type="entry name" value="Protein tyrosine phosphatase superfamily"/>
    <property type="match status" value="1"/>
</dbReference>
<dbReference type="WBParaSite" id="EEL_0000815601-mRNA-1">
    <property type="protein sequence ID" value="EEL_0000815601-mRNA-1"/>
    <property type="gene ID" value="EEL_0000815601"/>
</dbReference>
<comment type="similarity">
    <text evidence="1">Belongs to the protein-tyrosine phosphatase family. Non-receptor class dual specificity subfamily.</text>
</comment>
<reference evidence="7" key="1">
    <citation type="submission" date="2016-04" db="UniProtKB">
        <authorList>
            <consortium name="WormBaseParasite"/>
        </authorList>
    </citation>
    <scope>IDENTIFICATION</scope>
</reference>
<dbReference type="InterPro" id="IPR020422">
    <property type="entry name" value="TYR_PHOSPHATASE_DUAL_dom"/>
</dbReference>
<evidence type="ECO:0000256" key="4">
    <source>
        <dbReference type="SAM" id="MobiDB-lite"/>
    </source>
</evidence>
<evidence type="ECO:0000256" key="1">
    <source>
        <dbReference type="ARBA" id="ARBA00008601"/>
    </source>
</evidence>
<dbReference type="CDD" id="cd14514">
    <property type="entry name" value="DUSP14-like"/>
    <property type="match status" value="1"/>
</dbReference>
<organism evidence="6 7">
    <name type="scientific">Elaeophora elaphi</name>
    <dbReference type="NCBI Taxonomy" id="1147741"/>
    <lineage>
        <taxon>Eukaryota</taxon>
        <taxon>Metazoa</taxon>
        <taxon>Ecdysozoa</taxon>
        <taxon>Nematoda</taxon>
        <taxon>Chromadorea</taxon>
        <taxon>Rhabditida</taxon>
        <taxon>Spirurina</taxon>
        <taxon>Spiruromorpha</taxon>
        <taxon>Filarioidea</taxon>
        <taxon>Onchocercidae</taxon>
        <taxon>Elaeophora</taxon>
    </lineage>
</organism>
<keyword evidence="3" id="KW-0904">Protein phosphatase</keyword>
<dbReference type="PANTHER" id="PTHR45961:SF9">
    <property type="entry name" value="DUAL SPECIFICITY PROTEIN PHOSPHATASE 14"/>
    <property type="match status" value="1"/>
</dbReference>
<dbReference type="SUPFAM" id="SSF52799">
    <property type="entry name" value="(Phosphotyrosine protein) phosphatases II"/>
    <property type="match status" value="1"/>
</dbReference>
<dbReference type="AlphaFoldDB" id="A0A158Q8M7"/>
<dbReference type="PROSITE" id="PS50054">
    <property type="entry name" value="TYR_PHOSPHATASE_DUAL"/>
    <property type="match status" value="1"/>
</dbReference>
<feature type="compositionally biased region" description="Basic residues" evidence="4">
    <location>
        <begin position="276"/>
        <end position="285"/>
    </location>
</feature>
<dbReference type="GO" id="GO:0005737">
    <property type="term" value="C:cytoplasm"/>
    <property type="evidence" value="ECO:0007669"/>
    <property type="project" value="TreeGrafter"/>
</dbReference>
<evidence type="ECO:0000259" key="5">
    <source>
        <dbReference type="PROSITE" id="PS50054"/>
    </source>
</evidence>
<keyword evidence="6" id="KW-1185">Reference proteome</keyword>
<keyword evidence="2" id="KW-0378">Hydrolase</keyword>
<dbReference type="InterPro" id="IPR052103">
    <property type="entry name" value="Dual_spec_Phospatases"/>
</dbReference>
<dbReference type="SMART" id="SM00195">
    <property type="entry name" value="DSPc"/>
    <property type="match status" value="1"/>
</dbReference>
<feature type="domain" description="Tyrosine-protein phosphatase" evidence="5">
    <location>
        <begin position="22"/>
        <end position="163"/>
    </location>
</feature>
<feature type="region of interest" description="Disordered" evidence="4">
    <location>
        <begin position="250"/>
        <end position="285"/>
    </location>
</feature>